<dbReference type="PROSITE" id="PS50118">
    <property type="entry name" value="HMG_BOX_2"/>
    <property type="match status" value="1"/>
</dbReference>
<feature type="region of interest" description="Disordered" evidence="3">
    <location>
        <begin position="707"/>
        <end position="749"/>
    </location>
</feature>
<dbReference type="AlphaFoldDB" id="A0AB34JZC8"/>
<feature type="region of interest" description="Disordered" evidence="3">
    <location>
        <begin position="405"/>
        <end position="530"/>
    </location>
</feature>
<dbReference type="GO" id="GO:0005634">
    <property type="term" value="C:nucleus"/>
    <property type="evidence" value="ECO:0007669"/>
    <property type="project" value="UniProtKB-UniRule"/>
</dbReference>
<sequence>MHATQMNALKKKLEAALRPDKLCGESASKGFAECEGRLDEAVEGIRRAPEQAWQAGLVEVLMSSVGILVKVSKKPERVKLDPSEGLLYAALDGLIVAYESLSHGVDMGSSQGATQGTQHEEDELAALVKRVSSSEALANLVFLVVDIEGHDAEVLELAGMLLAAMFHGRKPQRFSCRQEFFNGAHSKVCARLLRDPLTLILKAKTFTYQMAILDALVMVGKTGQEHRKKAFEPYIDSIDKLNGAGFMKHAPALLCHLNSEKETAIVSVQCAHVRVFGKAAMSEGERARIHFNANGLSNLPSEEAPAVKYTSLVAAAVKQLCASKDPSSESAFELTLTLDPKKTDARPNTIQTANTATDAIPVDGGLGSPKQGSRKRCTEEKEDRLAKKCAQESHFVIKERFERAETERQRMVDEASKLARRRSEEDSQQPATRRRDDVSKIDGMIMDREVNPDVSQKAEGSSSENESSVDQSEAEMGGEDESALQPHDSNPNPRREEGSNMKEQASLPTKLPRSTRAQAPPKATAFNQFVAARRPRVLASNPNASLTEVRTILSAAWKKMDANEKRPWAQKAENLNRKRSCSSEGRSPLEDQGINEGAGQFESADPSSEGVAEARRDSGCAEKESIGARGERRLEIETETSCERDGSPMQSYTSREDVLELDVARCGVEPTRTFARLPASEPTEEIGKEADNQAFDDSDDIAHASKRLFASPWSSRPRTEVEGKHTSSRAAAKSFPNKKASPPVLDEGDGTRLELLSEELERLFMALNAWKLHKITHTVREAISELNTQQGGYFANIAEKKSVCEGSLELTMRTANQYKELQHRAKALQQQHEDILKHRLSLANASRKALEDVKLKEQQVEPTCCLLM</sequence>
<keyword evidence="1" id="KW-0539">Nucleus</keyword>
<evidence type="ECO:0000313" key="5">
    <source>
        <dbReference type="EMBL" id="KAL1527316.1"/>
    </source>
</evidence>
<comment type="caution">
    <text evidence="5">The sequence shown here is derived from an EMBL/GenBank/DDBJ whole genome shotgun (WGS) entry which is preliminary data.</text>
</comment>
<feature type="DNA-binding region" description="HMG box" evidence="1">
    <location>
        <begin position="519"/>
        <end position="578"/>
    </location>
</feature>
<dbReference type="EMBL" id="JBGBPQ010000003">
    <property type="protein sequence ID" value="KAL1527316.1"/>
    <property type="molecule type" value="Genomic_DNA"/>
</dbReference>
<dbReference type="GO" id="GO:0003677">
    <property type="term" value="F:DNA binding"/>
    <property type="evidence" value="ECO:0007669"/>
    <property type="project" value="UniProtKB-UniRule"/>
</dbReference>
<keyword evidence="1" id="KW-0238">DNA-binding</keyword>
<evidence type="ECO:0000256" key="2">
    <source>
        <dbReference type="SAM" id="Coils"/>
    </source>
</evidence>
<keyword evidence="6" id="KW-1185">Reference proteome</keyword>
<evidence type="ECO:0000259" key="4">
    <source>
        <dbReference type="PROSITE" id="PS50118"/>
    </source>
</evidence>
<evidence type="ECO:0000256" key="3">
    <source>
        <dbReference type="SAM" id="MobiDB-lite"/>
    </source>
</evidence>
<feature type="domain" description="HMG box" evidence="4">
    <location>
        <begin position="519"/>
        <end position="578"/>
    </location>
</feature>
<dbReference type="SUPFAM" id="SSF47095">
    <property type="entry name" value="HMG-box"/>
    <property type="match status" value="1"/>
</dbReference>
<protein>
    <recommendedName>
        <fullName evidence="4">HMG box domain-containing protein</fullName>
    </recommendedName>
</protein>
<reference evidence="5 6" key="1">
    <citation type="journal article" date="2024" name="Science">
        <title>Giant polyketide synthase enzymes in the biosynthesis of giant marine polyether toxins.</title>
        <authorList>
            <person name="Fallon T.R."/>
            <person name="Shende V.V."/>
            <person name="Wierzbicki I.H."/>
            <person name="Pendleton A.L."/>
            <person name="Watervoot N.F."/>
            <person name="Auber R.P."/>
            <person name="Gonzalez D.J."/>
            <person name="Wisecaver J.H."/>
            <person name="Moore B.S."/>
        </authorList>
    </citation>
    <scope>NUCLEOTIDE SEQUENCE [LARGE SCALE GENOMIC DNA]</scope>
    <source>
        <strain evidence="5 6">12B1</strain>
    </source>
</reference>
<evidence type="ECO:0000256" key="1">
    <source>
        <dbReference type="PROSITE-ProRule" id="PRU00267"/>
    </source>
</evidence>
<dbReference type="Pfam" id="PF00505">
    <property type="entry name" value="HMG_box"/>
    <property type="match status" value="1"/>
</dbReference>
<gene>
    <name evidence="5" type="ORF">AB1Y20_015987</name>
</gene>
<organism evidence="5 6">
    <name type="scientific">Prymnesium parvum</name>
    <name type="common">Toxic golden alga</name>
    <dbReference type="NCBI Taxonomy" id="97485"/>
    <lineage>
        <taxon>Eukaryota</taxon>
        <taxon>Haptista</taxon>
        <taxon>Haptophyta</taxon>
        <taxon>Prymnesiophyceae</taxon>
        <taxon>Prymnesiales</taxon>
        <taxon>Prymnesiaceae</taxon>
        <taxon>Prymnesium</taxon>
    </lineage>
</organism>
<feature type="compositionally biased region" description="Basic and acidic residues" evidence="3">
    <location>
        <begin position="405"/>
        <end position="425"/>
    </location>
</feature>
<evidence type="ECO:0000313" key="6">
    <source>
        <dbReference type="Proteomes" id="UP001515480"/>
    </source>
</evidence>
<feature type="compositionally biased region" description="Low complexity" evidence="3">
    <location>
        <begin position="459"/>
        <end position="471"/>
    </location>
</feature>
<feature type="compositionally biased region" description="Basic and acidic residues" evidence="3">
    <location>
        <begin position="433"/>
        <end position="451"/>
    </location>
</feature>
<dbReference type="SMART" id="SM00398">
    <property type="entry name" value="HMG"/>
    <property type="match status" value="1"/>
</dbReference>
<proteinExistence type="predicted"/>
<name>A0AB34JZC8_PRYPA</name>
<dbReference type="InterPro" id="IPR009071">
    <property type="entry name" value="HMG_box_dom"/>
</dbReference>
<feature type="coiled-coil region" evidence="2">
    <location>
        <begin position="811"/>
        <end position="838"/>
    </location>
</feature>
<dbReference type="CDD" id="cd00084">
    <property type="entry name" value="HMG-box_SF"/>
    <property type="match status" value="1"/>
</dbReference>
<feature type="region of interest" description="Disordered" evidence="3">
    <location>
        <begin position="559"/>
        <end position="656"/>
    </location>
</feature>
<feature type="compositionally biased region" description="Acidic residues" evidence="3">
    <location>
        <begin position="472"/>
        <end position="482"/>
    </location>
</feature>
<dbReference type="Proteomes" id="UP001515480">
    <property type="component" value="Unassembled WGS sequence"/>
</dbReference>
<dbReference type="Gene3D" id="1.10.30.10">
    <property type="entry name" value="High mobility group box domain"/>
    <property type="match status" value="1"/>
</dbReference>
<feature type="region of interest" description="Disordered" evidence="3">
    <location>
        <begin position="358"/>
        <end position="378"/>
    </location>
</feature>
<keyword evidence="2" id="KW-0175">Coiled coil</keyword>
<dbReference type="InterPro" id="IPR036910">
    <property type="entry name" value="HMG_box_dom_sf"/>
</dbReference>
<accession>A0AB34JZC8</accession>
<feature type="compositionally biased region" description="Basic and acidic residues" evidence="3">
    <location>
        <begin position="612"/>
        <end position="646"/>
    </location>
</feature>